<evidence type="ECO:0000256" key="8">
    <source>
        <dbReference type="ARBA" id="ARBA00022553"/>
    </source>
</evidence>
<evidence type="ECO:0000256" key="10">
    <source>
        <dbReference type="ARBA" id="ARBA00022737"/>
    </source>
</evidence>
<dbReference type="FunFam" id="1.25.40.10:FF:000008">
    <property type="entry name" value="Peptidylprolyl isomerase"/>
    <property type="match status" value="1"/>
</dbReference>
<evidence type="ECO:0000256" key="2">
    <source>
        <dbReference type="ARBA" id="ARBA00004123"/>
    </source>
</evidence>
<evidence type="ECO:0000256" key="14">
    <source>
        <dbReference type="ARBA" id="ARBA00023128"/>
    </source>
</evidence>
<dbReference type="InterPro" id="IPR046357">
    <property type="entry name" value="PPIase_dom_sf"/>
</dbReference>
<evidence type="ECO:0000313" key="23">
    <source>
        <dbReference type="Ensembl" id="ENSMALP00000012626.1"/>
    </source>
</evidence>
<evidence type="ECO:0000256" key="15">
    <source>
        <dbReference type="ARBA" id="ARBA00023186"/>
    </source>
</evidence>
<dbReference type="InterPro" id="IPR001179">
    <property type="entry name" value="PPIase_FKBP_dom"/>
</dbReference>
<proteinExistence type="predicted"/>
<accession>A0A3Q3QH95</accession>
<evidence type="ECO:0000259" key="22">
    <source>
        <dbReference type="PROSITE" id="PS50059"/>
    </source>
</evidence>
<dbReference type="RefSeq" id="XP_020468058.1">
    <property type="nucleotide sequence ID" value="XM_020612402.1"/>
</dbReference>
<dbReference type="GO" id="GO:0005829">
    <property type="term" value="C:cytosol"/>
    <property type="evidence" value="ECO:0007669"/>
    <property type="project" value="UniProtKB-SubCell"/>
</dbReference>
<sequence length="455" mass="50953">MTMTAEEQASEGQNTIRMEGEDVTPKKDGGVLKLVKREGTGTELPMLGDKVFVHYVGTLVDGTQFDSSRGKEDKFSFELGKGQVIMAWDIGVATMKVGEVCQLICKPEYAYGSAGSPPKIPPNATLVFEVELFEFRGDDITEDEDGGIIRRMLTKGQGYSKPNEGAVVEVTVEGTYEERMFDDRELKFEIGDGGSLGLPAGVEKAIMAMEHGEEALFTIKPRYGFGNVGNAKYNIPGGATLQYKIKLKAFEKAKESWEMNTAEKLEQSIIVKEKGTQYFKEGKYKQASLQYKRIVLWLEHESGLSEEDDKKAKALQLAAHLNLAMCFLKLQEPNLALENCNKALELDASSEKALFRRGEALFAIKEFDMARDDFQRVVQLYPANKAAKSQVVLCQKRVKEQHEKDKRIYANMFQKFAERDSKKEAEKGKSESKEGSDDEMEVEKREKEDASEAKA</sequence>
<dbReference type="Proteomes" id="UP000261600">
    <property type="component" value="Unplaced"/>
</dbReference>
<dbReference type="Pfam" id="PF00254">
    <property type="entry name" value="FKBP_C"/>
    <property type="match status" value="2"/>
</dbReference>
<keyword evidence="16" id="KW-0206">Cytoskeleton</keyword>
<dbReference type="InterPro" id="IPR011990">
    <property type="entry name" value="TPR-like_helical_dom_sf"/>
</dbReference>
<keyword evidence="18" id="KW-0539">Nucleus</keyword>
<dbReference type="Pfam" id="PF00515">
    <property type="entry name" value="TPR_1"/>
    <property type="match status" value="1"/>
</dbReference>
<dbReference type="SUPFAM" id="SSF48452">
    <property type="entry name" value="TPR-like"/>
    <property type="match status" value="1"/>
</dbReference>
<dbReference type="Gene3D" id="1.25.40.10">
    <property type="entry name" value="Tetratricopeptide repeat domain"/>
    <property type="match status" value="1"/>
</dbReference>
<evidence type="ECO:0000256" key="5">
    <source>
        <dbReference type="ARBA" id="ARBA00004514"/>
    </source>
</evidence>
<feature type="domain" description="PPIase FKBP-type" evidence="22">
    <location>
        <begin position="165"/>
        <end position="251"/>
    </location>
</feature>
<keyword evidence="7" id="KW-0963">Cytoplasm</keyword>
<dbReference type="FunFam" id="3.10.50.40:FF:000013">
    <property type="entry name" value="Peptidylprolyl isomerase"/>
    <property type="match status" value="1"/>
</dbReference>
<evidence type="ECO:0000256" key="1">
    <source>
        <dbReference type="ARBA" id="ARBA00000971"/>
    </source>
</evidence>
<evidence type="ECO:0000256" key="12">
    <source>
        <dbReference type="ARBA" id="ARBA00022990"/>
    </source>
</evidence>
<evidence type="ECO:0000256" key="19">
    <source>
        <dbReference type="PROSITE-ProRule" id="PRU00277"/>
    </source>
</evidence>
<keyword evidence="13 19" id="KW-0697">Rotamase</keyword>
<dbReference type="GO" id="GO:0003755">
    <property type="term" value="F:peptidyl-prolyl cis-trans isomerase activity"/>
    <property type="evidence" value="ECO:0007669"/>
    <property type="project" value="UniProtKB-KW"/>
</dbReference>
<dbReference type="EC" id="5.2.1.8" evidence="19"/>
<dbReference type="Ensembl" id="ENSMALT00000012894.1">
    <property type="protein sequence ID" value="ENSMALP00000012626.1"/>
    <property type="gene ID" value="ENSMALG00000008966.1"/>
</dbReference>
<evidence type="ECO:0000256" key="16">
    <source>
        <dbReference type="ARBA" id="ARBA00023212"/>
    </source>
</evidence>
<dbReference type="InterPro" id="IPR019734">
    <property type="entry name" value="TPR_rpt"/>
</dbReference>
<evidence type="ECO:0000256" key="21">
    <source>
        <dbReference type="SAM" id="MobiDB-lite"/>
    </source>
</evidence>
<keyword evidence="8" id="KW-0597">Phosphoprotein</keyword>
<keyword evidence="12" id="KW-0007">Acetylation</keyword>
<protein>
    <recommendedName>
        <fullName evidence="19">peptidylprolyl isomerase</fullName>
        <ecNumber evidence="19">5.2.1.8</ecNumber>
    </recommendedName>
</protein>
<dbReference type="AlphaFoldDB" id="A0A3Q3QH95"/>
<keyword evidence="11 20" id="KW-0802">TPR repeat</keyword>
<name>A0A3Q3QH95_MONAL</name>
<dbReference type="PANTHER" id="PTHR46512:SF9">
    <property type="entry name" value="PEPTIDYLPROLYL ISOMERASE"/>
    <property type="match status" value="1"/>
</dbReference>
<feature type="compositionally biased region" description="Polar residues" evidence="21">
    <location>
        <begin position="1"/>
        <end position="16"/>
    </location>
</feature>
<dbReference type="Pfam" id="PF07719">
    <property type="entry name" value="TPR_2"/>
    <property type="match status" value="1"/>
</dbReference>
<reference evidence="23" key="2">
    <citation type="submission" date="2025-09" db="UniProtKB">
        <authorList>
            <consortium name="Ensembl"/>
        </authorList>
    </citation>
    <scope>IDENTIFICATION</scope>
</reference>
<dbReference type="OrthoDB" id="433738at2759"/>
<feature type="domain" description="PPIase FKBP-type" evidence="22">
    <location>
        <begin position="48"/>
        <end position="136"/>
    </location>
</feature>
<dbReference type="RefSeq" id="XP_020468041.1">
    <property type="nucleotide sequence ID" value="XM_020612385.1"/>
</dbReference>
<evidence type="ECO:0000256" key="4">
    <source>
        <dbReference type="ARBA" id="ARBA00004245"/>
    </source>
</evidence>
<keyword evidence="6" id="KW-0488">Methylation</keyword>
<evidence type="ECO:0000256" key="9">
    <source>
        <dbReference type="ARBA" id="ARBA00022701"/>
    </source>
</evidence>
<dbReference type="PROSITE" id="PS50005">
    <property type="entry name" value="TPR"/>
    <property type="match status" value="1"/>
</dbReference>
<evidence type="ECO:0000256" key="13">
    <source>
        <dbReference type="ARBA" id="ARBA00023110"/>
    </source>
</evidence>
<feature type="compositionally biased region" description="Basic and acidic residues" evidence="21">
    <location>
        <begin position="442"/>
        <end position="455"/>
    </location>
</feature>
<feature type="region of interest" description="Disordered" evidence="21">
    <location>
        <begin position="419"/>
        <end position="455"/>
    </location>
</feature>
<dbReference type="SMART" id="SM00028">
    <property type="entry name" value="TPR"/>
    <property type="match status" value="3"/>
</dbReference>
<dbReference type="GO" id="GO:0005874">
    <property type="term" value="C:microtubule"/>
    <property type="evidence" value="ECO:0007669"/>
    <property type="project" value="UniProtKB-KW"/>
</dbReference>
<organism evidence="23 24">
    <name type="scientific">Monopterus albus</name>
    <name type="common">Swamp eel</name>
    <dbReference type="NCBI Taxonomy" id="43700"/>
    <lineage>
        <taxon>Eukaryota</taxon>
        <taxon>Metazoa</taxon>
        <taxon>Chordata</taxon>
        <taxon>Craniata</taxon>
        <taxon>Vertebrata</taxon>
        <taxon>Euteleostomi</taxon>
        <taxon>Actinopterygii</taxon>
        <taxon>Neopterygii</taxon>
        <taxon>Teleostei</taxon>
        <taxon>Neoteleostei</taxon>
        <taxon>Acanthomorphata</taxon>
        <taxon>Anabantaria</taxon>
        <taxon>Synbranchiformes</taxon>
        <taxon>Synbranchidae</taxon>
        <taxon>Monopterus</taxon>
    </lineage>
</organism>
<keyword evidence="17 19" id="KW-0413">Isomerase</keyword>
<evidence type="ECO:0000313" key="24">
    <source>
        <dbReference type="Proteomes" id="UP000261600"/>
    </source>
</evidence>
<comment type="catalytic activity">
    <reaction evidence="1 19">
        <text>[protein]-peptidylproline (omega=180) = [protein]-peptidylproline (omega=0)</text>
        <dbReference type="Rhea" id="RHEA:16237"/>
        <dbReference type="Rhea" id="RHEA-COMP:10747"/>
        <dbReference type="Rhea" id="RHEA-COMP:10748"/>
        <dbReference type="ChEBI" id="CHEBI:83833"/>
        <dbReference type="ChEBI" id="CHEBI:83834"/>
        <dbReference type="EC" id="5.2.1.8"/>
    </reaction>
</comment>
<reference evidence="23" key="1">
    <citation type="submission" date="2025-08" db="UniProtKB">
        <authorList>
            <consortium name="Ensembl"/>
        </authorList>
    </citation>
    <scope>IDENTIFICATION</scope>
</reference>
<dbReference type="PANTHER" id="PTHR46512">
    <property type="entry name" value="PEPTIDYLPROLYL ISOMERASE"/>
    <property type="match status" value="1"/>
</dbReference>
<dbReference type="RefSeq" id="XP_020468065.1">
    <property type="nucleotide sequence ID" value="XM_020612409.1"/>
</dbReference>
<dbReference type="SUPFAM" id="SSF54534">
    <property type="entry name" value="FKBP-like"/>
    <property type="match status" value="2"/>
</dbReference>
<comment type="subcellular location">
    <subcellularLocation>
        <location evidence="4">Cytoplasm</location>
        <location evidence="4">Cytoskeleton</location>
    </subcellularLocation>
    <subcellularLocation>
        <location evidence="5">Cytoplasm</location>
        <location evidence="5">Cytosol</location>
    </subcellularLocation>
    <subcellularLocation>
        <location evidence="3">Mitochondrion</location>
    </subcellularLocation>
    <subcellularLocation>
        <location evidence="2">Nucleus</location>
    </subcellularLocation>
</comment>
<keyword evidence="9" id="KW-0493">Microtubule</keyword>
<evidence type="ECO:0000256" key="3">
    <source>
        <dbReference type="ARBA" id="ARBA00004173"/>
    </source>
</evidence>
<evidence type="ECO:0000256" key="7">
    <source>
        <dbReference type="ARBA" id="ARBA00022490"/>
    </source>
</evidence>
<dbReference type="GO" id="GO:0005634">
    <property type="term" value="C:nucleus"/>
    <property type="evidence" value="ECO:0007669"/>
    <property type="project" value="UniProtKB-SubCell"/>
</dbReference>
<feature type="compositionally biased region" description="Basic and acidic residues" evidence="21">
    <location>
        <begin position="419"/>
        <end position="435"/>
    </location>
</feature>
<dbReference type="RefSeq" id="XP_020468049.1">
    <property type="nucleotide sequence ID" value="XM_020612393.1"/>
</dbReference>
<keyword evidence="10" id="KW-0677">Repeat</keyword>
<dbReference type="GeneID" id="109967051"/>
<evidence type="ECO:0000256" key="18">
    <source>
        <dbReference type="ARBA" id="ARBA00023242"/>
    </source>
</evidence>
<evidence type="ECO:0000256" key="11">
    <source>
        <dbReference type="ARBA" id="ARBA00022803"/>
    </source>
</evidence>
<dbReference type="PROSITE" id="PS50059">
    <property type="entry name" value="FKBP_PPIASE"/>
    <property type="match status" value="2"/>
</dbReference>
<dbReference type="STRING" id="43700.ENSMALP00000012626"/>
<dbReference type="GO" id="GO:0005739">
    <property type="term" value="C:mitochondrion"/>
    <property type="evidence" value="ECO:0007669"/>
    <property type="project" value="UniProtKB-SubCell"/>
</dbReference>
<dbReference type="KEGG" id="malb:109967051"/>
<evidence type="ECO:0000256" key="6">
    <source>
        <dbReference type="ARBA" id="ARBA00022481"/>
    </source>
</evidence>
<keyword evidence="24" id="KW-1185">Reference proteome</keyword>
<dbReference type="CTD" id="2288"/>
<dbReference type="Gene3D" id="3.10.50.40">
    <property type="match status" value="2"/>
</dbReference>
<evidence type="ECO:0000256" key="20">
    <source>
        <dbReference type="PROSITE-ProRule" id="PRU00339"/>
    </source>
</evidence>
<keyword evidence="14" id="KW-0496">Mitochondrion</keyword>
<keyword evidence="15" id="KW-0143">Chaperone</keyword>
<dbReference type="InterPro" id="IPR050754">
    <property type="entry name" value="FKBP4/5/8-like"/>
</dbReference>
<dbReference type="InterPro" id="IPR013105">
    <property type="entry name" value="TPR_2"/>
</dbReference>
<feature type="repeat" description="TPR" evidence="20">
    <location>
        <begin position="351"/>
        <end position="384"/>
    </location>
</feature>
<evidence type="ECO:0000256" key="17">
    <source>
        <dbReference type="ARBA" id="ARBA00023235"/>
    </source>
</evidence>
<dbReference type="FunFam" id="3.10.50.40:FF:000011">
    <property type="entry name" value="Peptidylprolyl isomerase"/>
    <property type="match status" value="1"/>
</dbReference>
<feature type="region of interest" description="Disordered" evidence="21">
    <location>
        <begin position="1"/>
        <end position="23"/>
    </location>
</feature>